<dbReference type="EMBL" id="AGNK02004333">
    <property type="status" value="NOT_ANNOTATED_CDS"/>
    <property type="molecule type" value="Genomic_DNA"/>
</dbReference>
<keyword evidence="3" id="KW-1185">Reference proteome</keyword>
<evidence type="ECO:0000313" key="2">
    <source>
        <dbReference type="EnsemblPlants" id="KQK97183"/>
    </source>
</evidence>
<feature type="region of interest" description="Disordered" evidence="1">
    <location>
        <begin position="358"/>
        <end position="377"/>
    </location>
</feature>
<name>K3YCI4_SETIT</name>
<dbReference type="AlphaFoldDB" id="K3YCI4"/>
<proteinExistence type="predicted"/>
<dbReference type="PANTHER" id="PTHR33018">
    <property type="entry name" value="OS10G0338966 PROTEIN-RELATED"/>
    <property type="match status" value="1"/>
</dbReference>
<dbReference type="EnsemblPlants" id="KQK97183">
    <property type="protein sequence ID" value="KQK97183"/>
    <property type="gene ID" value="SETIT_011932mg"/>
</dbReference>
<evidence type="ECO:0000313" key="3">
    <source>
        <dbReference type="Proteomes" id="UP000004995"/>
    </source>
</evidence>
<dbReference type="SUPFAM" id="SSF54001">
    <property type="entry name" value="Cysteine proteinases"/>
    <property type="match status" value="1"/>
</dbReference>
<dbReference type="Gramene" id="KQK97183">
    <property type="protein sequence ID" value="KQK97183"/>
    <property type="gene ID" value="SETIT_011932mg"/>
</dbReference>
<evidence type="ECO:0000256" key="1">
    <source>
        <dbReference type="SAM" id="MobiDB-lite"/>
    </source>
</evidence>
<organism evidence="2 3">
    <name type="scientific">Setaria italica</name>
    <name type="common">Foxtail millet</name>
    <name type="synonym">Panicum italicum</name>
    <dbReference type="NCBI Taxonomy" id="4555"/>
    <lineage>
        <taxon>Eukaryota</taxon>
        <taxon>Viridiplantae</taxon>
        <taxon>Streptophyta</taxon>
        <taxon>Embryophyta</taxon>
        <taxon>Tracheophyta</taxon>
        <taxon>Spermatophyta</taxon>
        <taxon>Magnoliopsida</taxon>
        <taxon>Liliopsida</taxon>
        <taxon>Poales</taxon>
        <taxon>Poaceae</taxon>
        <taxon>PACMAD clade</taxon>
        <taxon>Panicoideae</taxon>
        <taxon>Panicodae</taxon>
        <taxon>Paniceae</taxon>
        <taxon>Cenchrinae</taxon>
        <taxon>Setaria</taxon>
    </lineage>
</organism>
<dbReference type="InParanoid" id="K3YCI4"/>
<dbReference type="PANTHER" id="PTHR33018:SF19">
    <property type="entry name" value="OS12G0558775 PROTEIN"/>
    <property type="match status" value="1"/>
</dbReference>
<sequence>FWNICGAIVKDKLQTMITTSNWKKVSTTTKDVLWAIVKERFTFPKGQEKFKGKHARDDFGKIPPEKWEEFKQQKNTPEAKALSEKNIAKAIKTAKNPHHLGAGGYATKITKWRREEEEWRRAGLPDMFADLDERSRNWILAQILIVTPDGKADMEKDQLIITIGTAEHFGCVRGMSSTLPWGKAFPNDQTSYMKYNRYKKNLEEKMREIAKQEFLELFANHAMSQMMADPTVSDGQRQAEPTMLLAQTGFVAPSSAGSIANVRYPVDNIQVDTPCRLVATGMAVMGHVFPKAPLAEYAWVQVVTVLDESCEIDIPTNEGIDVLDNVLNALPETSWMSQELPLPYSNVDMEQPTLSHVDNLEVNDPTSPSPASPPPKRLAVPCMVSTYEKALLTDVDKFLNVLKKKASSSGEKSVTRNTSRQKEKHQNLNLFASDDVPIDYEHDKPFLYWWDLLEGPWEQNKLHGWIMNAMKQGIRAITAHVPTKVFLGVLPYQIVIDFKDLHRLYHRQHLDVNLISMMQWREGELTHGRFKVVYLDPTRISKREHKLKMTKTIKAQIEAAETQAEKDAIKIKAHREEMHKVSIYIAKVMEKKADKDYIMAPYDFEDHWICIIILPKLVEAVVLDSASYHRGRYKDFIGIIQNAYKLYILKGGCHKQSPRSVLCEYYVYEFIRNNGRYRANPEDMSTIDSNYSKIEDKQNNNICTNMASFILREICHEDGAFFDKDGVLMADECTNLHRWAY</sequence>
<reference evidence="2" key="2">
    <citation type="submission" date="2018-08" db="UniProtKB">
        <authorList>
            <consortium name="EnsemblPlants"/>
        </authorList>
    </citation>
    <scope>IDENTIFICATION</scope>
    <source>
        <strain evidence="2">Yugu1</strain>
    </source>
</reference>
<evidence type="ECO:0008006" key="4">
    <source>
        <dbReference type="Google" id="ProtNLM"/>
    </source>
</evidence>
<protein>
    <recommendedName>
        <fullName evidence="4">Ubiquitin-like protease family profile domain-containing protein</fullName>
    </recommendedName>
</protein>
<dbReference type="InterPro" id="IPR038765">
    <property type="entry name" value="Papain-like_cys_pep_sf"/>
</dbReference>
<feature type="compositionally biased region" description="Pro residues" evidence="1">
    <location>
        <begin position="367"/>
        <end position="376"/>
    </location>
</feature>
<dbReference type="Proteomes" id="UP000004995">
    <property type="component" value="Unassembled WGS sequence"/>
</dbReference>
<dbReference type="FunCoup" id="K3YCI4">
    <property type="interactions" value="2"/>
</dbReference>
<dbReference type="HOGENOM" id="CLU_027775_1_0_1"/>
<reference evidence="3" key="1">
    <citation type="journal article" date="2012" name="Nat. Biotechnol.">
        <title>Reference genome sequence of the model plant Setaria.</title>
        <authorList>
            <person name="Bennetzen J.L."/>
            <person name="Schmutz J."/>
            <person name="Wang H."/>
            <person name="Percifield R."/>
            <person name="Hawkins J."/>
            <person name="Pontaroli A.C."/>
            <person name="Estep M."/>
            <person name="Feng L."/>
            <person name="Vaughn J.N."/>
            <person name="Grimwood J."/>
            <person name="Jenkins J."/>
            <person name="Barry K."/>
            <person name="Lindquist E."/>
            <person name="Hellsten U."/>
            <person name="Deshpande S."/>
            <person name="Wang X."/>
            <person name="Wu X."/>
            <person name="Mitros T."/>
            <person name="Triplett J."/>
            <person name="Yang X."/>
            <person name="Ye C.Y."/>
            <person name="Mauro-Herrera M."/>
            <person name="Wang L."/>
            <person name="Li P."/>
            <person name="Sharma M."/>
            <person name="Sharma R."/>
            <person name="Ronald P.C."/>
            <person name="Panaud O."/>
            <person name="Kellogg E.A."/>
            <person name="Brutnell T.P."/>
            <person name="Doust A.N."/>
            <person name="Tuskan G.A."/>
            <person name="Rokhsar D."/>
            <person name="Devos K.M."/>
        </authorList>
    </citation>
    <scope>NUCLEOTIDE SEQUENCE [LARGE SCALE GENOMIC DNA]</scope>
    <source>
        <strain evidence="3">cv. Yugu1</strain>
    </source>
</reference>
<accession>K3YCI4</accession>